<protein>
    <submittedName>
        <fullName evidence="1">Uncharacterized protein</fullName>
    </submittedName>
</protein>
<keyword evidence="2" id="KW-1185">Reference proteome</keyword>
<organism evidence="1 2">
    <name type="scientific">Caerostris darwini</name>
    <dbReference type="NCBI Taxonomy" id="1538125"/>
    <lineage>
        <taxon>Eukaryota</taxon>
        <taxon>Metazoa</taxon>
        <taxon>Ecdysozoa</taxon>
        <taxon>Arthropoda</taxon>
        <taxon>Chelicerata</taxon>
        <taxon>Arachnida</taxon>
        <taxon>Araneae</taxon>
        <taxon>Araneomorphae</taxon>
        <taxon>Entelegynae</taxon>
        <taxon>Araneoidea</taxon>
        <taxon>Araneidae</taxon>
        <taxon>Caerostris</taxon>
    </lineage>
</organism>
<dbReference type="EMBL" id="BPLQ01011490">
    <property type="protein sequence ID" value="GIY58269.1"/>
    <property type="molecule type" value="Genomic_DNA"/>
</dbReference>
<gene>
    <name evidence="1" type="ORF">CDAR_294541</name>
</gene>
<proteinExistence type="predicted"/>
<evidence type="ECO:0000313" key="1">
    <source>
        <dbReference type="EMBL" id="GIY58269.1"/>
    </source>
</evidence>
<comment type="caution">
    <text evidence="1">The sequence shown here is derived from an EMBL/GenBank/DDBJ whole genome shotgun (WGS) entry which is preliminary data.</text>
</comment>
<name>A0AAV4UKH5_9ARAC</name>
<evidence type="ECO:0000313" key="2">
    <source>
        <dbReference type="Proteomes" id="UP001054837"/>
    </source>
</evidence>
<dbReference type="AlphaFoldDB" id="A0AAV4UKH5"/>
<reference evidence="1 2" key="1">
    <citation type="submission" date="2021-06" db="EMBL/GenBank/DDBJ databases">
        <title>Caerostris darwini draft genome.</title>
        <authorList>
            <person name="Kono N."/>
            <person name="Arakawa K."/>
        </authorList>
    </citation>
    <scope>NUCLEOTIDE SEQUENCE [LARGE SCALE GENOMIC DNA]</scope>
</reference>
<accession>A0AAV4UKH5</accession>
<sequence length="112" mass="12661">MCLGERNIPLKKLGGKYSLRCESSLPLWKGTKSSQFRRRGSRFQTPPLPSSPGISILVSPDKSRRLIFHSEMTLEAPVCNLDGAESPPDDWNILEKRLGGALLFEKFFFLEH</sequence>
<dbReference type="Proteomes" id="UP001054837">
    <property type="component" value="Unassembled WGS sequence"/>
</dbReference>